<keyword evidence="7" id="KW-1185">Reference proteome</keyword>
<dbReference type="Proteomes" id="UP000663879">
    <property type="component" value="Unassembled WGS sequence"/>
</dbReference>
<accession>A0A814D5P1</accession>
<dbReference type="OrthoDB" id="1684416at2759"/>
<proteinExistence type="inferred from homology"/>
<dbReference type="EMBL" id="CAJNOC010002743">
    <property type="protein sequence ID" value="CAF0949196.1"/>
    <property type="molecule type" value="Genomic_DNA"/>
</dbReference>
<dbReference type="Pfam" id="PF06886">
    <property type="entry name" value="TPX2"/>
    <property type="match status" value="1"/>
</dbReference>
<evidence type="ECO:0000313" key="6">
    <source>
        <dbReference type="EMBL" id="CAF0949196.1"/>
    </source>
</evidence>
<comment type="caution">
    <text evidence="6">The sequence shown here is derived from an EMBL/GenBank/DDBJ whole genome shotgun (WGS) entry which is preliminary data.</text>
</comment>
<organism evidence="6 7">
    <name type="scientific">Brachionus calyciflorus</name>
    <dbReference type="NCBI Taxonomy" id="104777"/>
    <lineage>
        <taxon>Eukaryota</taxon>
        <taxon>Metazoa</taxon>
        <taxon>Spiralia</taxon>
        <taxon>Gnathifera</taxon>
        <taxon>Rotifera</taxon>
        <taxon>Eurotatoria</taxon>
        <taxon>Monogononta</taxon>
        <taxon>Pseudotrocha</taxon>
        <taxon>Ploima</taxon>
        <taxon>Brachionidae</taxon>
        <taxon>Brachionus</taxon>
    </lineage>
</organism>
<dbReference type="GO" id="GO:0005856">
    <property type="term" value="C:cytoskeleton"/>
    <property type="evidence" value="ECO:0007669"/>
    <property type="project" value="UniProtKB-SubCell"/>
</dbReference>
<reference evidence="6" key="1">
    <citation type="submission" date="2021-02" db="EMBL/GenBank/DDBJ databases">
        <authorList>
            <person name="Nowell W R."/>
        </authorList>
    </citation>
    <scope>NUCLEOTIDE SEQUENCE</scope>
    <source>
        <strain evidence="6">Ploen Becks lab</strain>
    </source>
</reference>
<evidence type="ECO:0000256" key="1">
    <source>
        <dbReference type="ARBA" id="ARBA00004245"/>
    </source>
</evidence>
<dbReference type="AlphaFoldDB" id="A0A814D5P1"/>
<protein>
    <recommendedName>
        <fullName evidence="5">TPX2 C-terminal domain-containing protein</fullName>
    </recommendedName>
</protein>
<gene>
    <name evidence="6" type="ORF">OXX778_LOCUS13848</name>
</gene>
<dbReference type="InterPro" id="IPR027329">
    <property type="entry name" value="TPX2_C"/>
</dbReference>
<keyword evidence="3" id="KW-0963">Cytoplasm</keyword>
<evidence type="ECO:0000259" key="5">
    <source>
        <dbReference type="Pfam" id="PF06886"/>
    </source>
</evidence>
<comment type="similarity">
    <text evidence="2">Belongs to the TPX2 family.</text>
</comment>
<evidence type="ECO:0000256" key="3">
    <source>
        <dbReference type="ARBA" id="ARBA00022490"/>
    </source>
</evidence>
<sequence>MSLDKIKWVSADIVFDYIDCIKEEQELKPKKKQNRRRSVPFGILRTEIRAIKRKEFNDYLKHKEEMKRLVEEEIKKKKTEEECQMIAVIRRKCAFRANPIKRYKKIVITQAEKELTIPKTPTCLKRVKRIN</sequence>
<evidence type="ECO:0000256" key="4">
    <source>
        <dbReference type="ARBA" id="ARBA00023212"/>
    </source>
</evidence>
<evidence type="ECO:0000256" key="2">
    <source>
        <dbReference type="ARBA" id="ARBA00005885"/>
    </source>
</evidence>
<name>A0A814D5P1_9BILA</name>
<comment type="subcellular location">
    <subcellularLocation>
        <location evidence="1">Cytoplasm</location>
        <location evidence="1">Cytoskeleton</location>
    </subcellularLocation>
</comment>
<feature type="domain" description="TPX2 C-terminal" evidence="5">
    <location>
        <begin position="44"/>
        <end position="117"/>
    </location>
</feature>
<evidence type="ECO:0000313" key="7">
    <source>
        <dbReference type="Proteomes" id="UP000663879"/>
    </source>
</evidence>
<keyword evidence="4" id="KW-0206">Cytoskeleton</keyword>